<evidence type="ECO:0000313" key="3">
    <source>
        <dbReference type="EMBL" id="CAG8151718.1"/>
    </source>
</evidence>
<dbReference type="Proteomes" id="UP001153461">
    <property type="component" value="Unassembled WGS sequence"/>
</dbReference>
<organism evidence="3 4">
    <name type="scientific">Penicillium nalgiovense</name>
    <dbReference type="NCBI Taxonomy" id="60175"/>
    <lineage>
        <taxon>Eukaryota</taxon>
        <taxon>Fungi</taxon>
        <taxon>Dikarya</taxon>
        <taxon>Ascomycota</taxon>
        <taxon>Pezizomycotina</taxon>
        <taxon>Eurotiomycetes</taxon>
        <taxon>Eurotiomycetidae</taxon>
        <taxon>Eurotiales</taxon>
        <taxon>Aspergillaceae</taxon>
        <taxon>Penicillium</taxon>
    </lineage>
</organism>
<proteinExistence type="predicted"/>
<evidence type="ECO:0000313" key="4">
    <source>
        <dbReference type="Proteomes" id="UP001153461"/>
    </source>
</evidence>
<keyword evidence="2" id="KW-1133">Transmembrane helix</keyword>
<evidence type="ECO:0008006" key="5">
    <source>
        <dbReference type="Google" id="ProtNLM"/>
    </source>
</evidence>
<name>A0A9W4HXE0_PENNA</name>
<accession>A0A9W4HXE0</accession>
<feature type="compositionally biased region" description="Polar residues" evidence="1">
    <location>
        <begin position="112"/>
        <end position="131"/>
    </location>
</feature>
<protein>
    <recommendedName>
        <fullName evidence="5">Apple domain-containing protein</fullName>
    </recommendedName>
</protein>
<keyword evidence="2" id="KW-0812">Transmembrane</keyword>
<dbReference type="OrthoDB" id="6612291at2759"/>
<feature type="transmembrane region" description="Helical" evidence="2">
    <location>
        <begin position="86"/>
        <end position="109"/>
    </location>
</feature>
<feature type="region of interest" description="Disordered" evidence="1">
    <location>
        <begin position="51"/>
        <end position="76"/>
    </location>
</feature>
<sequence length="279" mass="28966">MDGPEVVPEQHKAGKYESGLEVAPEQYKYDSGLEVVPHMEKEVRRDTAGLHYISGPTSANPDTTEDGSPETKSPERKRICGLTSTVFWVLMGVIAIVVIGAAVGGGVGATVSKKTTSDNSAESSSHTTEPSNPYLDATSTSPSTETASATSSGPVTSGTVGLAGNPCPRSNGTTEPAPGPSDYTLLCGVDWPRGADAASGGGKVQDLSIETEYTLKACLRRCTDWTKDKSNKQNCKGVVYSANLTASFEGGQGGNCFLKSTIGNYFPNSNTSVAAGILD</sequence>
<dbReference type="AlphaFoldDB" id="A0A9W4HXE0"/>
<feature type="compositionally biased region" description="Low complexity" evidence="1">
    <location>
        <begin position="137"/>
        <end position="152"/>
    </location>
</feature>
<evidence type="ECO:0000256" key="2">
    <source>
        <dbReference type="SAM" id="Phobius"/>
    </source>
</evidence>
<comment type="caution">
    <text evidence="3">The sequence shown here is derived from an EMBL/GenBank/DDBJ whole genome shotgun (WGS) entry which is preliminary data.</text>
</comment>
<gene>
    <name evidence="3" type="ORF">PNAL_LOCUS6112</name>
</gene>
<dbReference type="EMBL" id="CAJVNV010000310">
    <property type="protein sequence ID" value="CAG8151718.1"/>
    <property type="molecule type" value="Genomic_DNA"/>
</dbReference>
<evidence type="ECO:0000256" key="1">
    <source>
        <dbReference type="SAM" id="MobiDB-lite"/>
    </source>
</evidence>
<feature type="region of interest" description="Disordered" evidence="1">
    <location>
        <begin position="112"/>
        <end position="181"/>
    </location>
</feature>
<reference evidence="3" key="1">
    <citation type="submission" date="2021-07" db="EMBL/GenBank/DDBJ databases">
        <authorList>
            <person name="Branca A.L. A."/>
        </authorList>
    </citation>
    <scope>NUCLEOTIDE SEQUENCE</scope>
</reference>
<keyword evidence="2" id="KW-0472">Membrane</keyword>